<sequence length="64" mass="7496">MGLSTSEFAKMLDRLRYDNCLLITDANYSESEEKIFRAGYTERERQLRADIEQIKTELTNCNSN</sequence>
<reference evidence="2" key="1">
    <citation type="journal article" date="2015" name="Nature">
        <title>Complex archaea that bridge the gap between prokaryotes and eukaryotes.</title>
        <authorList>
            <person name="Spang A."/>
            <person name="Saw J.H."/>
            <person name="Jorgensen S.L."/>
            <person name="Zaremba-Niedzwiedzka K."/>
            <person name="Martijn J."/>
            <person name="Lind A.E."/>
            <person name="van Eijk R."/>
            <person name="Schleper C."/>
            <person name="Guy L."/>
            <person name="Ettema T.J."/>
        </authorList>
    </citation>
    <scope>NUCLEOTIDE SEQUENCE</scope>
</reference>
<proteinExistence type="predicted"/>
<feature type="coiled-coil region" evidence="1">
    <location>
        <begin position="37"/>
        <end position="64"/>
    </location>
</feature>
<gene>
    <name evidence="2" type="ORF">LCGC14_2938620</name>
</gene>
<name>A0A0F9A9R9_9ZZZZ</name>
<keyword evidence="1" id="KW-0175">Coiled coil</keyword>
<organism evidence="2">
    <name type="scientific">marine sediment metagenome</name>
    <dbReference type="NCBI Taxonomy" id="412755"/>
    <lineage>
        <taxon>unclassified sequences</taxon>
        <taxon>metagenomes</taxon>
        <taxon>ecological metagenomes</taxon>
    </lineage>
</organism>
<comment type="caution">
    <text evidence="2">The sequence shown here is derived from an EMBL/GenBank/DDBJ whole genome shotgun (WGS) entry which is preliminary data.</text>
</comment>
<protein>
    <submittedName>
        <fullName evidence="2">Uncharacterized protein</fullName>
    </submittedName>
</protein>
<dbReference type="EMBL" id="LAZR01058880">
    <property type="protein sequence ID" value="KKK68976.1"/>
    <property type="molecule type" value="Genomic_DNA"/>
</dbReference>
<dbReference type="AlphaFoldDB" id="A0A0F9A9R9"/>
<evidence type="ECO:0000256" key="1">
    <source>
        <dbReference type="SAM" id="Coils"/>
    </source>
</evidence>
<accession>A0A0F9A9R9</accession>
<evidence type="ECO:0000313" key="2">
    <source>
        <dbReference type="EMBL" id="KKK68976.1"/>
    </source>
</evidence>